<comment type="caution">
    <text evidence="1">The sequence shown here is derived from an EMBL/GenBank/DDBJ whole genome shotgun (WGS) entry which is preliminary data.</text>
</comment>
<reference evidence="1 2" key="1">
    <citation type="submission" date="2019-05" db="EMBL/GenBank/DDBJ databases">
        <title>Another draft genome of Portunus trituberculatus and its Hox gene families provides insights of decapod evolution.</title>
        <authorList>
            <person name="Jeong J.-H."/>
            <person name="Song I."/>
            <person name="Kim S."/>
            <person name="Choi T."/>
            <person name="Kim D."/>
            <person name="Ryu S."/>
            <person name="Kim W."/>
        </authorList>
    </citation>
    <scope>NUCLEOTIDE SEQUENCE [LARGE SCALE GENOMIC DNA]</scope>
    <source>
        <tissue evidence="1">Muscle</tissue>
    </source>
</reference>
<evidence type="ECO:0000313" key="1">
    <source>
        <dbReference type="EMBL" id="MPC87121.1"/>
    </source>
</evidence>
<keyword evidence="2" id="KW-1185">Reference proteome</keyword>
<name>A0A5B7INR6_PORTR</name>
<dbReference type="EMBL" id="VSRR010073548">
    <property type="protein sequence ID" value="MPC87121.1"/>
    <property type="molecule type" value="Genomic_DNA"/>
</dbReference>
<evidence type="ECO:0000313" key="2">
    <source>
        <dbReference type="Proteomes" id="UP000324222"/>
    </source>
</evidence>
<gene>
    <name evidence="1" type="ORF">E2C01_081972</name>
</gene>
<protein>
    <submittedName>
        <fullName evidence="1">Uncharacterized protein</fullName>
    </submittedName>
</protein>
<dbReference type="Proteomes" id="UP000324222">
    <property type="component" value="Unassembled WGS sequence"/>
</dbReference>
<accession>A0A5B7INR6</accession>
<proteinExistence type="predicted"/>
<dbReference type="AlphaFoldDB" id="A0A5B7INR6"/>
<sequence>MNLGRWAEAEGWGKGESELRQVLRRQLFPANYDPDLLQTLNTRAIFLKAEVNVGSRGSRWMCCKARSCSSRGYKLARVTELRRRLLTSQSLESPASASR</sequence>
<organism evidence="1 2">
    <name type="scientific">Portunus trituberculatus</name>
    <name type="common">Swimming crab</name>
    <name type="synonym">Neptunus trituberculatus</name>
    <dbReference type="NCBI Taxonomy" id="210409"/>
    <lineage>
        <taxon>Eukaryota</taxon>
        <taxon>Metazoa</taxon>
        <taxon>Ecdysozoa</taxon>
        <taxon>Arthropoda</taxon>
        <taxon>Crustacea</taxon>
        <taxon>Multicrustacea</taxon>
        <taxon>Malacostraca</taxon>
        <taxon>Eumalacostraca</taxon>
        <taxon>Eucarida</taxon>
        <taxon>Decapoda</taxon>
        <taxon>Pleocyemata</taxon>
        <taxon>Brachyura</taxon>
        <taxon>Eubrachyura</taxon>
        <taxon>Portunoidea</taxon>
        <taxon>Portunidae</taxon>
        <taxon>Portuninae</taxon>
        <taxon>Portunus</taxon>
    </lineage>
</organism>